<evidence type="ECO:0008006" key="4">
    <source>
        <dbReference type="Google" id="ProtNLM"/>
    </source>
</evidence>
<accession>A0A5J9VEM2</accession>
<keyword evidence="3" id="KW-1185">Reference proteome</keyword>
<name>A0A5J9VEM2_9POAL</name>
<dbReference type="Gramene" id="TVU33824">
    <property type="protein sequence ID" value="TVU33824"/>
    <property type="gene ID" value="EJB05_15633"/>
</dbReference>
<gene>
    <name evidence="2" type="ORF">EJB05_15633</name>
</gene>
<feature type="non-terminal residue" evidence="2">
    <location>
        <position position="1"/>
    </location>
</feature>
<comment type="caution">
    <text evidence="2">The sequence shown here is derived from an EMBL/GenBank/DDBJ whole genome shotgun (WGS) entry which is preliminary data.</text>
</comment>
<feature type="region of interest" description="Disordered" evidence="1">
    <location>
        <begin position="1"/>
        <end position="30"/>
    </location>
</feature>
<dbReference type="EMBL" id="RWGY01000009">
    <property type="protein sequence ID" value="TVU33824.1"/>
    <property type="molecule type" value="Genomic_DNA"/>
</dbReference>
<feature type="compositionally biased region" description="Basic and acidic residues" evidence="1">
    <location>
        <begin position="204"/>
        <end position="224"/>
    </location>
</feature>
<evidence type="ECO:0000313" key="2">
    <source>
        <dbReference type="EMBL" id="TVU33824.1"/>
    </source>
</evidence>
<evidence type="ECO:0000313" key="3">
    <source>
        <dbReference type="Proteomes" id="UP000324897"/>
    </source>
</evidence>
<dbReference type="OrthoDB" id="684152at2759"/>
<evidence type="ECO:0000256" key="1">
    <source>
        <dbReference type="SAM" id="MobiDB-lite"/>
    </source>
</evidence>
<feature type="compositionally biased region" description="Low complexity" evidence="1">
    <location>
        <begin position="8"/>
        <end position="17"/>
    </location>
</feature>
<organism evidence="2 3">
    <name type="scientific">Eragrostis curvula</name>
    <name type="common">weeping love grass</name>
    <dbReference type="NCBI Taxonomy" id="38414"/>
    <lineage>
        <taxon>Eukaryota</taxon>
        <taxon>Viridiplantae</taxon>
        <taxon>Streptophyta</taxon>
        <taxon>Embryophyta</taxon>
        <taxon>Tracheophyta</taxon>
        <taxon>Spermatophyta</taxon>
        <taxon>Magnoliopsida</taxon>
        <taxon>Liliopsida</taxon>
        <taxon>Poales</taxon>
        <taxon>Poaceae</taxon>
        <taxon>PACMAD clade</taxon>
        <taxon>Chloridoideae</taxon>
        <taxon>Eragrostideae</taxon>
        <taxon>Eragrostidinae</taxon>
        <taxon>Eragrostis</taxon>
    </lineage>
</organism>
<proteinExistence type="predicted"/>
<reference evidence="2 3" key="1">
    <citation type="journal article" date="2019" name="Sci. Rep.">
        <title>A high-quality genome of Eragrostis curvula grass provides insights into Poaceae evolution and supports new strategies to enhance forage quality.</title>
        <authorList>
            <person name="Carballo J."/>
            <person name="Santos B.A.C.M."/>
            <person name="Zappacosta D."/>
            <person name="Garbus I."/>
            <person name="Selva J.P."/>
            <person name="Gallo C.A."/>
            <person name="Diaz A."/>
            <person name="Albertini E."/>
            <person name="Caccamo M."/>
            <person name="Echenique V."/>
        </authorList>
    </citation>
    <scope>NUCLEOTIDE SEQUENCE [LARGE SCALE GENOMIC DNA]</scope>
    <source>
        <strain evidence="3">cv. Victoria</strain>
        <tissue evidence="2">Leaf</tissue>
    </source>
</reference>
<dbReference type="AlphaFoldDB" id="A0A5J9VEM2"/>
<feature type="region of interest" description="Disordered" evidence="1">
    <location>
        <begin position="198"/>
        <end position="241"/>
    </location>
</feature>
<dbReference type="Proteomes" id="UP000324897">
    <property type="component" value="Unassembled WGS sequence"/>
</dbReference>
<sequence>MADDAGGIEEAGAGRDSPAPPRRRPATISNLAAPAVFDSSTGLAWDAARSQVAAPARCGVAGAASTGVAAAAAVAPIPLRGLNLKSFNLQQAPLYLTRAAAPTTRADAAGPPSRRPGSRSAVAPLRRRAARPLRRRAARPLRRRAVRRLRRPAPRPVAAEREEFGAARRSWCPRRESAGAASSASSSLASLLCLAPEPAAARGDPGDERPKRRSGRDGGREAPRRRGGGGEGAGAAAEEELRGDSWLARARRMMGAVAEELTSLLGHAASGCPKKIRDPAAAASLHYSERAIPPFPAAAVPPGSRTRLARVSGMAAVPLAAVPFLPDLAVEKILLDIPSPADLVRAALTSKRWLEVASSPVFLGKHRTRYPSLPLLGLYVPQVLAGGAPSFQVAASVRSDRALARFVHRGDFYLTGLDGGLDWWLLDCRGGRLLLATGERRVVYNPVSGRRVADFVHPQNDALTDTIAECLLQGDGHGDDAGPSFRVVSVQHHRRDSTVRAVEYSSSTREWQFHQWADNIGRPQDYQAMQAGRLIFWRYKESLTLMLDTATMDFSIKILPCAFFPRCKYAIGDTEDGSCCLVGLVGSMHDLQLHLWLLQDNGDAKSREPDKKVPMIRELVDNARLCQVHAVINGLALLCWDQRKQFAIDLEKMCLQAKFECTALGYPLHMPWPPAVLVKTGGAETNGVVDVKEQNCFAIEETEMNAYTANAAESPPPCTVEAPEVYDLKDLKDEKKVCSDSKGEVTIVVCKPGLDIVEAATSIVTTAGLKSVEGSQRQTNGEDHELSVLNTEHAHSLPLITTNPNSDTLINHVDLAAKRLNDLACSEKEDRQDEQHGRHP</sequence>
<dbReference type="PANTHER" id="PTHR33207">
    <property type="entry name" value="F-BOX DOMAIN CONTAINING PROTEIN-RELATED"/>
    <property type="match status" value="1"/>
</dbReference>
<protein>
    <recommendedName>
        <fullName evidence="4">F-box domain-containing protein</fullName>
    </recommendedName>
</protein>
<feature type="compositionally biased region" description="Basic residues" evidence="1">
    <location>
        <begin position="125"/>
        <end position="153"/>
    </location>
</feature>
<dbReference type="SUPFAM" id="SSF81383">
    <property type="entry name" value="F-box domain"/>
    <property type="match status" value="1"/>
</dbReference>
<feature type="region of interest" description="Disordered" evidence="1">
    <location>
        <begin position="103"/>
        <end position="166"/>
    </location>
</feature>
<dbReference type="InterPro" id="IPR036047">
    <property type="entry name" value="F-box-like_dom_sf"/>
</dbReference>